<feature type="compositionally biased region" description="Low complexity" evidence="11">
    <location>
        <begin position="102"/>
        <end position="114"/>
    </location>
</feature>
<evidence type="ECO:0000256" key="11">
    <source>
        <dbReference type="SAM" id="MobiDB-lite"/>
    </source>
</evidence>
<dbReference type="GO" id="GO:0016036">
    <property type="term" value="P:cellular response to phosphate starvation"/>
    <property type="evidence" value="ECO:0007669"/>
    <property type="project" value="TreeGrafter"/>
</dbReference>
<organism evidence="14 15">
    <name type="scientific">Senegalimassilia anaerobia</name>
    <dbReference type="NCBI Taxonomy" id="1473216"/>
    <lineage>
        <taxon>Bacteria</taxon>
        <taxon>Bacillati</taxon>
        <taxon>Actinomycetota</taxon>
        <taxon>Coriobacteriia</taxon>
        <taxon>Coriobacteriales</taxon>
        <taxon>Coriobacteriaceae</taxon>
        <taxon>Senegalimassilia</taxon>
    </lineage>
</organism>
<dbReference type="SMART" id="SM00387">
    <property type="entry name" value="HATPase_c"/>
    <property type="match status" value="1"/>
</dbReference>
<dbReference type="AlphaFoldDB" id="A0A369LAG8"/>
<proteinExistence type="predicted"/>
<comment type="catalytic activity">
    <reaction evidence="1">
        <text>ATP + protein L-histidine = ADP + protein N-phospho-L-histidine.</text>
        <dbReference type="EC" id="2.7.13.3"/>
    </reaction>
</comment>
<dbReference type="InterPro" id="IPR036890">
    <property type="entry name" value="HATPase_C_sf"/>
</dbReference>
<dbReference type="InterPro" id="IPR036097">
    <property type="entry name" value="HisK_dim/P_sf"/>
</dbReference>
<accession>A0A369LAG8</accession>
<dbReference type="CDD" id="cd00075">
    <property type="entry name" value="HATPase"/>
    <property type="match status" value="1"/>
</dbReference>
<keyword evidence="5" id="KW-0597">Phosphoprotein</keyword>
<comment type="cofactor">
    <cofactor evidence="2">
        <name>a divalent metal cation</name>
        <dbReference type="ChEBI" id="CHEBI:60240"/>
    </cofactor>
</comment>
<dbReference type="GO" id="GO:0004721">
    <property type="term" value="F:phosphoprotein phosphatase activity"/>
    <property type="evidence" value="ECO:0007669"/>
    <property type="project" value="TreeGrafter"/>
</dbReference>
<dbReference type="SUPFAM" id="SSF47384">
    <property type="entry name" value="Homodimeric domain of signal transducing histidine kinase"/>
    <property type="match status" value="1"/>
</dbReference>
<evidence type="ECO:0000256" key="3">
    <source>
        <dbReference type="ARBA" id="ARBA00004236"/>
    </source>
</evidence>
<evidence type="ECO:0000256" key="5">
    <source>
        <dbReference type="ARBA" id="ARBA00022553"/>
    </source>
</evidence>
<dbReference type="PANTHER" id="PTHR45453:SF1">
    <property type="entry name" value="PHOSPHATE REGULON SENSOR PROTEIN PHOR"/>
    <property type="match status" value="1"/>
</dbReference>
<keyword evidence="12" id="KW-0812">Transmembrane</keyword>
<dbReference type="InterPro" id="IPR003661">
    <property type="entry name" value="HisK_dim/P_dom"/>
</dbReference>
<evidence type="ECO:0000256" key="10">
    <source>
        <dbReference type="ARBA" id="ARBA00039401"/>
    </source>
</evidence>
<evidence type="ECO:0000256" key="9">
    <source>
        <dbReference type="ARBA" id="ARBA00023136"/>
    </source>
</evidence>
<dbReference type="EC" id="2.7.13.3" evidence="4"/>
<dbReference type="EMBL" id="PPTP01000002">
    <property type="protein sequence ID" value="RDB56621.1"/>
    <property type="molecule type" value="Genomic_DNA"/>
</dbReference>
<dbReference type="FunFam" id="1.10.287.130:FF:000001">
    <property type="entry name" value="Two-component sensor histidine kinase"/>
    <property type="match status" value="1"/>
</dbReference>
<dbReference type="PROSITE" id="PS50109">
    <property type="entry name" value="HIS_KIN"/>
    <property type="match status" value="1"/>
</dbReference>
<dbReference type="Proteomes" id="UP000253792">
    <property type="component" value="Unassembled WGS sequence"/>
</dbReference>
<name>A0A369LAG8_9ACTN</name>
<evidence type="ECO:0000259" key="13">
    <source>
        <dbReference type="PROSITE" id="PS50109"/>
    </source>
</evidence>
<evidence type="ECO:0000313" key="15">
    <source>
        <dbReference type="Proteomes" id="UP000253792"/>
    </source>
</evidence>
<dbReference type="InterPro" id="IPR005467">
    <property type="entry name" value="His_kinase_dom"/>
</dbReference>
<keyword evidence="9 12" id="KW-0472">Membrane</keyword>
<dbReference type="STRING" id="1034345.GCA_000236865_00901"/>
<keyword evidence="6" id="KW-0808">Transferase</keyword>
<dbReference type="Pfam" id="PF00512">
    <property type="entry name" value="HisKA"/>
    <property type="match status" value="1"/>
</dbReference>
<keyword evidence="12" id="KW-1133">Transmembrane helix</keyword>
<dbReference type="Gene3D" id="3.30.565.10">
    <property type="entry name" value="Histidine kinase-like ATPase, C-terminal domain"/>
    <property type="match status" value="1"/>
</dbReference>
<evidence type="ECO:0000256" key="6">
    <source>
        <dbReference type="ARBA" id="ARBA00022679"/>
    </source>
</evidence>
<feature type="region of interest" description="Disordered" evidence="11">
    <location>
        <begin position="51"/>
        <end position="123"/>
    </location>
</feature>
<dbReference type="GO" id="GO:0005886">
    <property type="term" value="C:plasma membrane"/>
    <property type="evidence" value="ECO:0007669"/>
    <property type="project" value="UniProtKB-SubCell"/>
</dbReference>
<dbReference type="RefSeq" id="WP_114620143.1">
    <property type="nucleotide sequence ID" value="NZ_PPTP01000002.1"/>
</dbReference>
<evidence type="ECO:0000313" key="14">
    <source>
        <dbReference type="EMBL" id="RDB56621.1"/>
    </source>
</evidence>
<keyword evidence="7 14" id="KW-0418">Kinase</keyword>
<dbReference type="PANTHER" id="PTHR45453">
    <property type="entry name" value="PHOSPHATE REGULON SENSOR PROTEIN PHOR"/>
    <property type="match status" value="1"/>
</dbReference>
<comment type="caution">
    <text evidence="14">The sequence shown here is derived from an EMBL/GenBank/DDBJ whole genome shotgun (WGS) entry which is preliminary data.</text>
</comment>
<evidence type="ECO:0000256" key="2">
    <source>
        <dbReference type="ARBA" id="ARBA00001968"/>
    </source>
</evidence>
<dbReference type="InterPro" id="IPR004358">
    <property type="entry name" value="Sig_transdc_His_kin-like_C"/>
</dbReference>
<dbReference type="PRINTS" id="PR00344">
    <property type="entry name" value="BCTRLSENSOR"/>
</dbReference>
<feature type="domain" description="Histidine kinase" evidence="13">
    <location>
        <begin position="250"/>
        <end position="473"/>
    </location>
</feature>
<dbReference type="InterPro" id="IPR003594">
    <property type="entry name" value="HATPase_dom"/>
</dbReference>
<gene>
    <name evidence="14" type="ORF">C1880_02295</name>
</gene>
<dbReference type="SMART" id="SM00388">
    <property type="entry name" value="HisKA"/>
    <property type="match status" value="1"/>
</dbReference>
<dbReference type="GO" id="GO:0000155">
    <property type="term" value="F:phosphorelay sensor kinase activity"/>
    <property type="evidence" value="ECO:0007669"/>
    <property type="project" value="InterPro"/>
</dbReference>
<evidence type="ECO:0000256" key="12">
    <source>
        <dbReference type="SAM" id="Phobius"/>
    </source>
</evidence>
<comment type="subcellular location">
    <subcellularLocation>
        <location evidence="3">Cell membrane</location>
    </subcellularLocation>
</comment>
<keyword evidence="15" id="KW-1185">Reference proteome</keyword>
<dbReference type="FunFam" id="3.30.565.10:FF:000006">
    <property type="entry name" value="Sensor histidine kinase WalK"/>
    <property type="match status" value="1"/>
</dbReference>
<sequence length="473" mass="49393">MLKKLRIKFIALNMATVAVVLTVIFAAICVVNHRQSVATVDGALNQAIAQASEHQGRQMGKDALGEGQPESGNGQAAPDDGEAGDSQASDSRESPAQAAEQAGAVVDASSGVAAPPTIGGRERSGGQVIPVALFSMSSDGAMTALGRYNTASISQDVLEQAGEQLAGADEGFGSLSDLGLFYMKRRAGGVMYLAFADMGSASGWRALAATLAVVEVAALAVFLVISLFFSRWALRPVARAWTQQRRFVADASHDLKTPLTVILANTSIALEHPERSVASQSQWLESTQHEAEAMQGLVGDLLTLAKMDEEEAAAQSGAARPALEEVDLSDVIEGEVLQFESVAFGRGVKLESQVEPGIELPGSEQRLRRLAGTLIDNACKYVDDGGAVDVSLSRAGKQAKLEVRNTGAPISPEDLPHVFDRFYRADKARTGGAGGHGLGLAIARAIAEEHGGTLTASSTQAEGTAFTATLPLK</sequence>
<protein>
    <recommendedName>
        <fullName evidence="10">Sensor-like histidine kinase SenX3</fullName>
        <ecNumber evidence="4">2.7.13.3</ecNumber>
    </recommendedName>
</protein>
<dbReference type="GO" id="GO:0005509">
    <property type="term" value="F:calcium ion binding"/>
    <property type="evidence" value="ECO:0007669"/>
    <property type="project" value="UniProtKB-ARBA"/>
</dbReference>
<feature type="compositionally biased region" description="Basic and acidic residues" evidence="11">
    <location>
        <begin position="54"/>
        <end position="64"/>
    </location>
</feature>
<keyword evidence="8" id="KW-0902">Two-component regulatory system</keyword>
<evidence type="ECO:0000256" key="4">
    <source>
        <dbReference type="ARBA" id="ARBA00012438"/>
    </source>
</evidence>
<dbReference type="Gene3D" id="1.10.287.130">
    <property type="match status" value="1"/>
</dbReference>
<dbReference type="SUPFAM" id="SSF55874">
    <property type="entry name" value="ATPase domain of HSP90 chaperone/DNA topoisomerase II/histidine kinase"/>
    <property type="match status" value="1"/>
</dbReference>
<evidence type="ECO:0000256" key="1">
    <source>
        <dbReference type="ARBA" id="ARBA00000085"/>
    </source>
</evidence>
<evidence type="ECO:0000256" key="7">
    <source>
        <dbReference type="ARBA" id="ARBA00022777"/>
    </source>
</evidence>
<dbReference type="CDD" id="cd00082">
    <property type="entry name" value="HisKA"/>
    <property type="match status" value="1"/>
</dbReference>
<dbReference type="InterPro" id="IPR050351">
    <property type="entry name" value="BphY/WalK/GraS-like"/>
</dbReference>
<evidence type="ECO:0000256" key="8">
    <source>
        <dbReference type="ARBA" id="ARBA00023012"/>
    </source>
</evidence>
<feature type="transmembrane region" description="Helical" evidence="12">
    <location>
        <begin position="206"/>
        <end position="229"/>
    </location>
</feature>
<dbReference type="Pfam" id="PF02518">
    <property type="entry name" value="HATPase_c"/>
    <property type="match status" value="1"/>
</dbReference>
<dbReference type="OrthoDB" id="9786919at2"/>
<reference evidence="14 15" key="1">
    <citation type="journal article" date="2018" name="Elife">
        <title>Discovery and characterization of a prevalent human gut bacterial enzyme sufficient for the inactivation of a family of plant toxins.</title>
        <authorList>
            <person name="Koppel N."/>
            <person name="Bisanz J.E."/>
            <person name="Pandelia M.E."/>
            <person name="Turnbaugh P.J."/>
            <person name="Balskus E.P."/>
        </authorList>
    </citation>
    <scope>NUCLEOTIDE SEQUENCE [LARGE SCALE GENOMIC DNA]</scope>
    <source>
        <strain evidence="15">anaerobia AP69FAA</strain>
    </source>
</reference>